<dbReference type="InterPro" id="IPR005021">
    <property type="entry name" value="Terminase_largesu-like"/>
</dbReference>
<dbReference type="AlphaFoldDB" id="A0AA36DSM6"/>
<comment type="caution">
    <text evidence="2">The sequence shown here is derived from an EMBL/GenBank/DDBJ whole genome shotgun (WGS) entry which is preliminary data.</text>
</comment>
<dbReference type="Pfam" id="PF20441">
    <property type="entry name" value="TerL_nuclease"/>
    <property type="match status" value="1"/>
</dbReference>
<evidence type="ECO:0000259" key="1">
    <source>
        <dbReference type="Pfam" id="PF20441"/>
    </source>
</evidence>
<dbReference type="EMBL" id="CATQJL010000039">
    <property type="protein sequence ID" value="CAJ0592246.1"/>
    <property type="molecule type" value="Genomic_DNA"/>
</dbReference>
<dbReference type="InterPro" id="IPR027417">
    <property type="entry name" value="P-loop_NTPase"/>
</dbReference>
<evidence type="ECO:0000313" key="3">
    <source>
        <dbReference type="Proteomes" id="UP001176961"/>
    </source>
</evidence>
<sequence>MEIYENEDELYHHGIKGQHWGIRRFQNSDGSLTPAGKKRYMKDAKFRAKVDRNKQIAEAKKREKEETAAERHARLLKTSDANELYKHKSELTTEEIRERINRIQVEQQLAQYVKKEPSKIDKISKKVDKMMSVANKVAAFADSKAGKMAIAAVKKQLGVNDQPTKVTNYKEFLNNINRKSDKEVKAMLQRVKDEKSMRETIANNTAVPKYYGEFREAVLRGEIPVNEKISMEMNRIDDLIRNEGIYYDSEKVEGFIRYCEDELTLTDGSDVHLLPSFKLWAEQVLGWYYFVERSIFVPGKKGKPGHYITKRIRKRLINKQYLIVARGAAKSMYASFLHNYWLNAVTSTTHQITTAPTMKLAEEVISPMRTSIIRAKGPLFKFLTQGSLQNTTGSKANRQQLASTKKGIENFMTGSLCEIRPMTIDKLQGLRCVLATVDEWLSGDIREDVIGAIEQGASKNDDYLIVAISSEGTVRNGAGDTIKMELYDILKGEYYNPHVSIWWYCLDSIDEVANPEMWVKANPNIGKTVTYETYQLDVERAEKAPATRNDILAKRFGIPMEGYTYFFTYEETLPHRFKKFNRLPCAMGADMSMGDDFCAFTFLFPLSNGCFGVKTRCYISELTLHKLQPALRFKYEEFMKEGSLIVLDGTTLNMMDVYEDLDNHVAECDYDVRTLGFDPYNATAFVDRWERENGPFGIVKVIQGARTESVPLGELKKLSQERMLLFDEAIMQYCMGNCITLEDTNGNRKLFKKRYDAKIDSVAALMDAYVSYKTCPEAFE</sequence>
<protein>
    <recommendedName>
        <fullName evidence="1">Terminase large subunit-like endonuclease domain-containing protein</fullName>
    </recommendedName>
</protein>
<reference evidence="2" key="1">
    <citation type="submission" date="2023-07" db="EMBL/GenBank/DDBJ databases">
        <authorList>
            <consortium name="CYATHOMIX"/>
        </authorList>
    </citation>
    <scope>NUCLEOTIDE SEQUENCE</scope>
    <source>
        <strain evidence="2">N/A</strain>
    </source>
</reference>
<dbReference type="InterPro" id="IPR046462">
    <property type="entry name" value="TerL_nuclease"/>
</dbReference>
<organism evidence="2 3">
    <name type="scientific">Cylicocyclus nassatus</name>
    <name type="common">Nematode worm</name>
    <dbReference type="NCBI Taxonomy" id="53992"/>
    <lineage>
        <taxon>Eukaryota</taxon>
        <taxon>Metazoa</taxon>
        <taxon>Ecdysozoa</taxon>
        <taxon>Nematoda</taxon>
        <taxon>Chromadorea</taxon>
        <taxon>Rhabditida</taxon>
        <taxon>Rhabditina</taxon>
        <taxon>Rhabditomorpha</taxon>
        <taxon>Strongyloidea</taxon>
        <taxon>Strongylidae</taxon>
        <taxon>Cylicocyclus</taxon>
    </lineage>
</organism>
<dbReference type="Gene3D" id="3.40.50.300">
    <property type="entry name" value="P-loop containing nucleotide triphosphate hydrolases"/>
    <property type="match status" value="1"/>
</dbReference>
<evidence type="ECO:0000313" key="2">
    <source>
        <dbReference type="EMBL" id="CAJ0592246.1"/>
    </source>
</evidence>
<proteinExistence type="predicted"/>
<keyword evidence="3" id="KW-1185">Reference proteome</keyword>
<dbReference type="PANTHER" id="PTHR41287">
    <property type="match status" value="1"/>
</dbReference>
<accession>A0AA36DSM6</accession>
<dbReference type="GO" id="GO:0004519">
    <property type="term" value="F:endonuclease activity"/>
    <property type="evidence" value="ECO:0007669"/>
    <property type="project" value="InterPro"/>
</dbReference>
<dbReference type="Proteomes" id="UP001176961">
    <property type="component" value="Unassembled WGS sequence"/>
</dbReference>
<name>A0AA36DSM6_CYLNA</name>
<gene>
    <name evidence="2" type="ORF">CYNAS_LOCUS4229</name>
</gene>
<feature type="domain" description="Terminase large subunit-like endonuclease" evidence="1">
    <location>
        <begin position="502"/>
        <end position="769"/>
    </location>
</feature>
<dbReference type="PANTHER" id="PTHR41287:SF1">
    <property type="entry name" value="PROTEIN YMFN"/>
    <property type="match status" value="1"/>
</dbReference>